<accession>A0A1I7W6L5</accession>
<reference evidence="2" key="1">
    <citation type="submission" date="2016-11" db="UniProtKB">
        <authorList>
            <consortium name="WormBaseParasite"/>
        </authorList>
    </citation>
    <scope>IDENTIFICATION</scope>
</reference>
<evidence type="ECO:0000313" key="1">
    <source>
        <dbReference type="Proteomes" id="UP000095283"/>
    </source>
</evidence>
<evidence type="ECO:0000313" key="2">
    <source>
        <dbReference type="WBParaSite" id="Hba_00275"/>
    </source>
</evidence>
<keyword evidence="1" id="KW-1185">Reference proteome</keyword>
<protein>
    <submittedName>
        <fullName evidence="2">Uncharacterized protein</fullName>
    </submittedName>
</protein>
<dbReference type="WBParaSite" id="Hba_00275">
    <property type="protein sequence ID" value="Hba_00275"/>
    <property type="gene ID" value="Hba_00275"/>
</dbReference>
<dbReference type="Proteomes" id="UP000095283">
    <property type="component" value="Unplaced"/>
</dbReference>
<organism evidence="1 2">
    <name type="scientific">Heterorhabditis bacteriophora</name>
    <name type="common">Entomopathogenic nematode worm</name>
    <dbReference type="NCBI Taxonomy" id="37862"/>
    <lineage>
        <taxon>Eukaryota</taxon>
        <taxon>Metazoa</taxon>
        <taxon>Ecdysozoa</taxon>
        <taxon>Nematoda</taxon>
        <taxon>Chromadorea</taxon>
        <taxon>Rhabditida</taxon>
        <taxon>Rhabditina</taxon>
        <taxon>Rhabditomorpha</taxon>
        <taxon>Strongyloidea</taxon>
        <taxon>Heterorhabditidae</taxon>
        <taxon>Heterorhabditis</taxon>
    </lineage>
</organism>
<name>A0A1I7W6L5_HETBA</name>
<proteinExistence type="predicted"/>
<sequence length="27" mass="2876">MITYTITSRMGLLVGNSVLTCDSSVTL</sequence>
<dbReference type="AlphaFoldDB" id="A0A1I7W6L5"/>